<dbReference type="SUPFAM" id="SSF52540">
    <property type="entry name" value="P-loop containing nucleoside triphosphate hydrolases"/>
    <property type="match status" value="1"/>
</dbReference>
<keyword evidence="2 4" id="KW-0067">ATP-binding</keyword>
<reference evidence="4" key="1">
    <citation type="journal article" date="2010" name="Proc. Natl. Acad. Sci. U.S.A.">
        <title>Microbisporicin gene cluster reveals unusual features of lantibiotic biosynthesis in actinomycetes.</title>
        <authorList>
            <person name="Foulston L.C."/>
            <person name="Bibb M.J."/>
        </authorList>
    </citation>
    <scope>NUCLEOTIDE SEQUENCE</scope>
    <source>
        <strain evidence="4">NRRL 30420</strain>
    </source>
</reference>
<dbReference type="Pfam" id="PF00005">
    <property type="entry name" value="ABC_tran"/>
    <property type="match status" value="1"/>
</dbReference>
<evidence type="ECO:0000259" key="3">
    <source>
        <dbReference type="PROSITE" id="PS50893"/>
    </source>
</evidence>
<dbReference type="InterPro" id="IPR003439">
    <property type="entry name" value="ABC_transporter-like_ATP-bd"/>
</dbReference>
<evidence type="ECO:0000256" key="1">
    <source>
        <dbReference type="ARBA" id="ARBA00022741"/>
    </source>
</evidence>
<evidence type="ECO:0000313" key="4">
    <source>
        <dbReference type="EMBL" id="ADK32558.1"/>
    </source>
</evidence>
<organism evidence="4">
    <name type="scientific">Microbispora corallina</name>
    <dbReference type="NCBI Taxonomy" id="83302"/>
    <lineage>
        <taxon>Bacteria</taxon>
        <taxon>Bacillati</taxon>
        <taxon>Actinomycetota</taxon>
        <taxon>Actinomycetes</taxon>
        <taxon>Streptosporangiales</taxon>
        <taxon>Streptosporangiaceae</taxon>
        <taxon>Microbispora</taxon>
    </lineage>
</organism>
<protein>
    <submittedName>
        <fullName evidence="4">ABC transporter ATP-binding domain</fullName>
    </submittedName>
</protein>
<dbReference type="InterPro" id="IPR027417">
    <property type="entry name" value="P-loop_NTPase"/>
</dbReference>
<gene>
    <name evidence="4" type="primary">mibT</name>
</gene>
<keyword evidence="1" id="KW-0547">Nucleotide-binding</keyword>
<dbReference type="EMBL" id="HM536998">
    <property type="protein sequence ID" value="ADK32558.1"/>
    <property type="molecule type" value="Genomic_DNA"/>
</dbReference>
<name>E2IHC0_9ACTN</name>
<dbReference type="PANTHER" id="PTHR43582">
    <property type="entry name" value="LINEARMYCIN RESISTANCE ATP-BINDING PROTEIN LNRL"/>
    <property type="match status" value="1"/>
</dbReference>
<dbReference type="AlphaFoldDB" id="E2IHC0"/>
<sequence>MTVPAFELSDLTVRYGPVTAVDGVSAGSAPGLVTALLGPNGAGKSSLLRVLSTIAPPSSGTARVFGHDTRAEPLAARTRIGLVFQERALDTDLSAEQNLRFHARLFGVGRARAREDILVLLERFGLAGRGRDRVETLSGGLARRLEIARALLHRPGLLILDEPTNGLDPEARQTVWDDLIRLRSELGVTVLYSTHYMDEAELADQIIILSEGRVAGFGSPGRLKSELRSSRIVLVTHDDDTALARLAEAGFDAVIDSDGVAVRCREPESRMAEVIRAAGPLVRAASVHHPSMNDVFLAHTAANRDREAADGTVSCP</sequence>
<dbReference type="GO" id="GO:0016887">
    <property type="term" value="F:ATP hydrolysis activity"/>
    <property type="evidence" value="ECO:0007669"/>
    <property type="project" value="InterPro"/>
</dbReference>
<evidence type="ECO:0000256" key="2">
    <source>
        <dbReference type="ARBA" id="ARBA00022840"/>
    </source>
</evidence>
<dbReference type="GO" id="GO:0005524">
    <property type="term" value="F:ATP binding"/>
    <property type="evidence" value="ECO:0007669"/>
    <property type="project" value="UniProtKB-KW"/>
</dbReference>
<dbReference type="InterPro" id="IPR003593">
    <property type="entry name" value="AAA+_ATPase"/>
</dbReference>
<accession>E2IHC0</accession>
<dbReference type="PROSITE" id="PS50893">
    <property type="entry name" value="ABC_TRANSPORTER_2"/>
    <property type="match status" value="1"/>
</dbReference>
<dbReference type="PANTHER" id="PTHR43582:SF2">
    <property type="entry name" value="LINEARMYCIN RESISTANCE ATP-BINDING PROTEIN LNRL"/>
    <property type="match status" value="1"/>
</dbReference>
<feature type="domain" description="ABC transporter" evidence="3">
    <location>
        <begin position="6"/>
        <end position="236"/>
    </location>
</feature>
<dbReference type="Gene3D" id="3.40.50.300">
    <property type="entry name" value="P-loop containing nucleotide triphosphate hydrolases"/>
    <property type="match status" value="1"/>
</dbReference>
<dbReference type="SMART" id="SM00382">
    <property type="entry name" value="AAA"/>
    <property type="match status" value="1"/>
</dbReference>
<proteinExistence type="predicted"/>